<gene>
    <name evidence="5" type="ORF">HLRTI_001017</name>
    <name evidence="4" type="ORF">HTIA_0209</name>
</gene>
<dbReference type="KEGG" id="hti:HTIA_0209"/>
<accession>F7PHU5</accession>
<dbReference type="eggNOG" id="arCOG01818">
    <property type="taxonomic scope" value="Archaea"/>
</dbReference>
<evidence type="ECO:0000313" key="4">
    <source>
        <dbReference type="EMBL" id="CCQ32360.1"/>
    </source>
</evidence>
<dbReference type="InterPro" id="IPR050921">
    <property type="entry name" value="T4SS_GSP_E_ATPase"/>
</dbReference>
<evidence type="ECO:0000256" key="2">
    <source>
        <dbReference type="SAM" id="MobiDB-lite"/>
    </source>
</evidence>
<dbReference type="GO" id="GO:0016887">
    <property type="term" value="F:ATP hydrolysis activity"/>
    <property type="evidence" value="ECO:0007669"/>
    <property type="project" value="InterPro"/>
</dbReference>
<dbReference type="STRING" id="1033806.HTIA_0209"/>
<evidence type="ECO:0000259" key="3">
    <source>
        <dbReference type="Pfam" id="PF00437"/>
    </source>
</evidence>
<dbReference type="PANTHER" id="PTHR30486:SF6">
    <property type="entry name" value="TYPE IV PILUS RETRACTATION ATPASE PILT"/>
    <property type="match status" value="1"/>
</dbReference>
<dbReference type="Gene3D" id="3.40.50.300">
    <property type="entry name" value="P-loop containing nucleotide triphosphate hydrolases"/>
    <property type="match status" value="1"/>
</dbReference>
<dbReference type="PATRIC" id="fig|1033806.12.peg.205"/>
<comment type="similarity">
    <text evidence="1">Belongs to the GSP E family.</text>
</comment>
<dbReference type="InterPro" id="IPR027417">
    <property type="entry name" value="P-loop_NTPase"/>
</dbReference>
<dbReference type="Pfam" id="PF00437">
    <property type="entry name" value="T2SSE"/>
    <property type="match status" value="1"/>
</dbReference>
<dbReference type="EMBL" id="AFNT02000008">
    <property type="protein sequence ID" value="ERJ06939.1"/>
    <property type="molecule type" value="Genomic_DNA"/>
</dbReference>
<feature type="domain" description="Bacterial type II secretion system protein E" evidence="3">
    <location>
        <begin position="342"/>
        <end position="543"/>
    </location>
</feature>
<organism evidence="5 6">
    <name type="scientific">Halorhabdus tiamatea SARL4B</name>
    <dbReference type="NCBI Taxonomy" id="1033806"/>
    <lineage>
        <taxon>Archaea</taxon>
        <taxon>Methanobacteriati</taxon>
        <taxon>Methanobacteriota</taxon>
        <taxon>Stenosarchaea group</taxon>
        <taxon>Halobacteria</taxon>
        <taxon>Halobacteriales</taxon>
        <taxon>Haloarculaceae</taxon>
        <taxon>Halorhabdus</taxon>
    </lineage>
</organism>
<dbReference type="EMBL" id="HF571520">
    <property type="protein sequence ID" value="CCQ32360.1"/>
    <property type="molecule type" value="Genomic_DNA"/>
</dbReference>
<name>F7PHU5_9EURY</name>
<sequence length="644" mass="68460">MPELSAGSSAATFARAVGFETVLKLLDSEHGDACSCRPERDGDRLLVDASECDGDLAASSACRETVLRELATDPVTAVVVESDGLQHRYRHEAASLLSAIGRFLELLGADEEAIERRVVTEPLAVAGDLRERVDPIADVGVESGLVETAARLDDVSEILTPERGLTIGHYFVDHSIGDDVRLREVIDLDTGSRARVYARPNGVPRYVLDPVELALSESNRRTILDGYERIANGELAGDGAATYAIEAADTGAVDPQLASVLRKHTRGYGVLEDLFADPEVTDVYLTAPVARNPLRVVRGGESMTTNVSLSSDGAHAIASRIRRTSGRAFSRATPTVDAKATLDGEAELRVAGVTNPVSEGIAFAFRQQTGDRFTLPELVRNGTVTPEVAGFLSVAIESNAAALIAGTRGAGKTTLLGTLLYELTADTRTVVIEDTPELPVESLQSVGRDVQALRTGTGHGPEMTPAEALRTALRLGDGALVVGEIRGEEAPVLYEAMRVGANGNAVLGTIHGDGAGDVYERVVTDLGVDPSSFAVTDLVVTIQTVPTPQGRDRRVSRIEEVIYDGSDVWFEPLYETDGTAPRPTGRIDQGESRFVHELSGPAGAYADVRESIARRADRLETLAADGRTEPAEVASAYAGRSRSN</sequence>
<evidence type="ECO:0000313" key="6">
    <source>
        <dbReference type="Proteomes" id="UP000003861"/>
    </source>
</evidence>
<dbReference type="Proteomes" id="UP000015381">
    <property type="component" value="Chromosome I"/>
</dbReference>
<dbReference type="RefSeq" id="WP_008525056.1">
    <property type="nucleotide sequence ID" value="NC_021921.1"/>
</dbReference>
<reference evidence="5 6" key="2">
    <citation type="journal article" date="2013" name="PLoS ONE">
        <title>INDIGO - INtegrated Data Warehouse of MIcrobial GenOmes with Examples from the Red Sea Extremophiles.</title>
        <authorList>
            <person name="Alam I."/>
            <person name="Antunes A."/>
            <person name="Kamau A.A."/>
            <person name="Ba Alawi W."/>
            <person name="Kalkatawi M."/>
            <person name="Stingl U."/>
            <person name="Bajic V.B."/>
        </authorList>
    </citation>
    <scope>NUCLEOTIDE SEQUENCE [LARGE SCALE GENOMIC DNA]</scope>
    <source>
        <strain evidence="5 6">SARL4B</strain>
    </source>
</reference>
<dbReference type="InterPro" id="IPR001482">
    <property type="entry name" value="T2SS/T4SS_dom"/>
</dbReference>
<dbReference type="OrthoDB" id="31341at2157"/>
<dbReference type="Proteomes" id="UP000003861">
    <property type="component" value="Unassembled WGS sequence"/>
</dbReference>
<reference evidence="5 6" key="1">
    <citation type="journal article" date="2011" name="J. Bacteriol.">
        <title>Genome sequence of Halorhabdus tiamatea, the first archaeon isolated from a deep-sea anoxic brine lake.</title>
        <authorList>
            <person name="Antunes A."/>
            <person name="Alam I."/>
            <person name="Bajic V.B."/>
            <person name="Stingl U."/>
        </authorList>
    </citation>
    <scope>NUCLEOTIDE SEQUENCE [LARGE SCALE GENOMIC DNA]</scope>
    <source>
        <strain evidence="5 6">SARL4B</strain>
    </source>
</reference>
<protein>
    <submittedName>
        <fullName evidence="4">Type II secretion system, protein E</fullName>
    </submittedName>
    <submittedName>
        <fullName evidence="5">Type IV secretion system protein</fullName>
    </submittedName>
</protein>
<feature type="region of interest" description="Disordered" evidence="2">
    <location>
        <begin position="623"/>
        <end position="644"/>
    </location>
</feature>
<keyword evidence="7" id="KW-1185">Reference proteome</keyword>
<evidence type="ECO:0000256" key="1">
    <source>
        <dbReference type="ARBA" id="ARBA00006611"/>
    </source>
</evidence>
<proteinExistence type="inferred from homology"/>
<dbReference type="SUPFAM" id="SSF52540">
    <property type="entry name" value="P-loop containing nucleoside triphosphate hydrolases"/>
    <property type="match status" value="1"/>
</dbReference>
<evidence type="ECO:0000313" key="5">
    <source>
        <dbReference type="EMBL" id="ERJ06939.1"/>
    </source>
</evidence>
<reference evidence="4 7" key="3">
    <citation type="journal article" date="2014" name="Environ. Microbiol.">
        <title>Halorhabdus tiamatea: proteogenomics and glycosidase activity measurements identify the first cultivated euryarchaeon from a deep-sea anoxic brine lake as potential polysaccharide degrader.</title>
        <authorList>
            <person name="Werner J."/>
            <person name="Ferrer M."/>
            <person name="Michel G."/>
            <person name="Mann A.J."/>
            <person name="Huang S."/>
            <person name="Juarez S."/>
            <person name="Ciordia S."/>
            <person name="Albar J.P."/>
            <person name="Alcaide M."/>
            <person name="La Cono V."/>
            <person name="Yakimov M.M."/>
            <person name="Antunes A."/>
            <person name="Taborda M."/>
            <person name="Da Costa M.S."/>
            <person name="Amann R.I."/>
            <person name="Gloeckner F.O."/>
            <person name="Golyshina O.V."/>
            <person name="Golyshin P.N."/>
            <person name="Teeling H."/>
        </authorList>
    </citation>
    <scope>NUCLEOTIDE SEQUENCE [LARGE SCALE GENOMIC DNA]</scope>
    <source>
        <strain evidence="7">SARL4B</strain>
        <strain evidence="4">Type strain: SARL4B</strain>
    </source>
</reference>
<dbReference type="GeneID" id="23798446"/>
<dbReference type="HOGENOM" id="CLU_017428_1_0_2"/>
<dbReference type="PANTHER" id="PTHR30486">
    <property type="entry name" value="TWITCHING MOTILITY PROTEIN PILT"/>
    <property type="match status" value="1"/>
</dbReference>
<dbReference type="Gene3D" id="3.30.450.380">
    <property type="match status" value="1"/>
</dbReference>
<evidence type="ECO:0000313" key="7">
    <source>
        <dbReference type="Proteomes" id="UP000015381"/>
    </source>
</evidence>
<dbReference type="AlphaFoldDB" id="F7PHU5"/>